<dbReference type="RefSeq" id="WP_224079199.1">
    <property type="nucleotide sequence ID" value="NZ_CAJZAI010000003.1"/>
</dbReference>
<gene>
    <name evidence="9" type="primary">ycjP</name>
    <name evidence="9" type="ORF">LMG23992_01536</name>
</gene>
<evidence type="ECO:0000256" key="4">
    <source>
        <dbReference type="ARBA" id="ARBA00022692"/>
    </source>
</evidence>
<reference evidence="9 10" key="1">
    <citation type="submission" date="2021-08" db="EMBL/GenBank/DDBJ databases">
        <authorList>
            <person name="Peeters C."/>
        </authorList>
    </citation>
    <scope>NUCLEOTIDE SEQUENCE [LARGE SCALE GENOMIC DNA]</scope>
    <source>
        <strain evidence="9 10">LMG 23992</strain>
    </source>
</reference>
<dbReference type="PANTHER" id="PTHR32243">
    <property type="entry name" value="MALTOSE TRANSPORT SYSTEM PERMEASE-RELATED"/>
    <property type="match status" value="1"/>
</dbReference>
<accession>A0ABM8WS49</accession>
<keyword evidence="3" id="KW-1003">Cell membrane</keyword>
<evidence type="ECO:0000256" key="5">
    <source>
        <dbReference type="ARBA" id="ARBA00022989"/>
    </source>
</evidence>
<comment type="caution">
    <text evidence="9">The sequence shown here is derived from an EMBL/GenBank/DDBJ whole genome shotgun (WGS) entry which is preliminary data.</text>
</comment>
<feature type="domain" description="ABC transmembrane type-1" evidence="8">
    <location>
        <begin position="93"/>
        <end position="285"/>
    </location>
</feature>
<proteinExistence type="inferred from homology"/>
<sequence length="299" mass="33031">MAALIPNSVAPGGAPSRWLGPRWRTRGARALAFLTLATFAAFCAFPFYWMLVTTFKDVHDLINTANNPFLFNQPPTLENLRILFQDTQYLRWLFNTLLVGVLVVLITLALAVPAGYSLARLSGRHGRQLAIAIFLTYLIPPTILFIPFSRIVGTLGLQDSLWSLVLVYPGFTVPFCTWLMMGFFKAVPRDIEEAAMMDGLSRFGAFLKVVVPLSSAGILTVVIFTLTLVMQEFVYALTFITSSSQYTVSVGVPTFLVRGDVYFWGSLMGACLIVSVPVALLYNLFLDRFVAGFTVGALK</sequence>
<feature type="transmembrane region" description="Helical" evidence="7">
    <location>
        <begin position="92"/>
        <end position="117"/>
    </location>
</feature>
<evidence type="ECO:0000313" key="10">
    <source>
        <dbReference type="Proteomes" id="UP000727654"/>
    </source>
</evidence>
<evidence type="ECO:0000313" key="9">
    <source>
        <dbReference type="EMBL" id="CAG9170288.1"/>
    </source>
</evidence>
<keyword evidence="6 7" id="KW-0472">Membrane</keyword>
<evidence type="ECO:0000256" key="7">
    <source>
        <dbReference type="RuleBase" id="RU363032"/>
    </source>
</evidence>
<dbReference type="InterPro" id="IPR000515">
    <property type="entry name" value="MetI-like"/>
</dbReference>
<dbReference type="Gene3D" id="1.10.3720.10">
    <property type="entry name" value="MetI-like"/>
    <property type="match status" value="1"/>
</dbReference>
<keyword evidence="2 7" id="KW-0813">Transport</keyword>
<evidence type="ECO:0000256" key="3">
    <source>
        <dbReference type="ARBA" id="ARBA00022475"/>
    </source>
</evidence>
<feature type="transmembrane region" description="Helical" evidence="7">
    <location>
        <begin position="129"/>
        <end position="149"/>
    </location>
</feature>
<keyword evidence="5 7" id="KW-1133">Transmembrane helix</keyword>
<keyword evidence="10" id="KW-1185">Reference proteome</keyword>
<protein>
    <submittedName>
        <fullName evidence="9">Inner membrane ABC transporter permease protein YcjP</fullName>
    </submittedName>
</protein>
<dbReference type="CDD" id="cd06261">
    <property type="entry name" value="TM_PBP2"/>
    <property type="match status" value="1"/>
</dbReference>
<comment type="subcellular location">
    <subcellularLocation>
        <location evidence="1 7">Cell membrane</location>
        <topology evidence="1 7">Multi-pass membrane protein</topology>
    </subcellularLocation>
</comment>
<feature type="transmembrane region" description="Helical" evidence="7">
    <location>
        <begin position="30"/>
        <end position="51"/>
    </location>
</feature>
<dbReference type="Proteomes" id="UP000727654">
    <property type="component" value="Unassembled WGS sequence"/>
</dbReference>
<name>A0ABM8WS49_9BURK</name>
<dbReference type="InterPro" id="IPR035906">
    <property type="entry name" value="MetI-like_sf"/>
</dbReference>
<dbReference type="EMBL" id="CAJZAI010000003">
    <property type="protein sequence ID" value="CAG9170288.1"/>
    <property type="molecule type" value="Genomic_DNA"/>
</dbReference>
<keyword evidence="4 7" id="KW-0812">Transmembrane</keyword>
<dbReference type="SUPFAM" id="SSF161098">
    <property type="entry name" value="MetI-like"/>
    <property type="match status" value="1"/>
</dbReference>
<dbReference type="PANTHER" id="PTHR32243:SF18">
    <property type="entry name" value="INNER MEMBRANE ABC TRANSPORTER PERMEASE PROTEIN YCJP"/>
    <property type="match status" value="1"/>
</dbReference>
<evidence type="ECO:0000256" key="1">
    <source>
        <dbReference type="ARBA" id="ARBA00004651"/>
    </source>
</evidence>
<feature type="transmembrane region" description="Helical" evidence="7">
    <location>
        <begin position="205"/>
        <end position="229"/>
    </location>
</feature>
<evidence type="ECO:0000256" key="2">
    <source>
        <dbReference type="ARBA" id="ARBA00022448"/>
    </source>
</evidence>
<organism evidence="9 10">
    <name type="scientific">Cupriavidus laharis</name>
    <dbReference type="NCBI Taxonomy" id="151654"/>
    <lineage>
        <taxon>Bacteria</taxon>
        <taxon>Pseudomonadati</taxon>
        <taxon>Pseudomonadota</taxon>
        <taxon>Betaproteobacteria</taxon>
        <taxon>Burkholderiales</taxon>
        <taxon>Burkholderiaceae</taxon>
        <taxon>Cupriavidus</taxon>
    </lineage>
</organism>
<feature type="transmembrane region" description="Helical" evidence="7">
    <location>
        <begin position="261"/>
        <end position="285"/>
    </location>
</feature>
<evidence type="ECO:0000259" key="8">
    <source>
        <dbReference type="PROSITE" id="PS50928"/>
    </source>
</evidence>
<comment type="similarity">
    <text evidence="7">Belongs to the binding-protein-dependent transport system permease family.</text>
</comment>
<evidence type="ECO:0000256" key="6">
    <source>
        <dbReference type="ARBA" id="ARBA00023136"/>
    </source>
</evidence>
<dbReference type="InterPro" id="IPR050901">
    <property type="entry name" value="BP-dep_ABC_trans_perm"/>
</dbReference>
<dbReference type="PROSITE" id="PS50928">
    <property type="entry name" value="ABC_TM1"/>
    <property type="match status" value="1"/>
</dbReference>
<dbReference type="Pfam" id="PF00528">
    <property type="entry name" value="BPD_transp_1"/>
    <property type="match status" value="1"/>
</dbReference>
<feature type="transmembrane region" description="Helical" evidence="7">
    <location>
        <begin position="161"/>
        <end position="184"/>
    </location>
</feature>